<proteinExistence type="predicted"/>
<dbReference type="PANTHER" id="PTHR47089">
    <property type="entry name" value="ABC TRANSPORTER, PERMEASE PROTEIN"/>
    <property type="match status" value="1"/>
</dbReference>
<sequence length="362" mass="37659">MTGLEKQMQAHDTLPWADRWVRAAGAGRRLQYSLLAVLLAFGVAAFFIMLSGKNPLLAYRVMARGAFGSVDAISFALNKSAPYILAGVGVALCFRARIINIGGEGQIAVGGICTTWAALHCGAAPGPLPIIISLAAGALGGALWSGIAALLRIWRGVNEVIATLMLNFVGLLMVGEVLNGPMGEVGAGFPQSPVVPDSAFLPIIWPGSDLHMGILLALFLCAVCAVLLWRTPFGFGLRLIGASQPAARYAGVSFARSMLLVMLLAGALAGSAGGVEVLGVQYRLIDGFSVGFGFKAVAVALLGRLDPLAVVPAGLFFGFVEAGALAMQREIGVPSSLVDVIQGLAMVFVLCSIGLDKRRQRV</sequence>
<evidence type="ECO:0000256" key="2">
    <source>
        <dbReference type="ARBA" id="ARBA00022475"/>
    </source>
</evidence>
<evidence type="ECO:0000256" key="1">
    <source>
        <dbReference type="ARBA" id="ARBA00004651"/>
    </source>
</evidence>
<feature type="transmembrane region" description="Helical" evidence="6">
    <location>
        <begin position="210"/>
        <end position="229"/>
    </location>
</feature>
<dbReference type="Pfam" id="PF02653">
    <property type="entry name" value="BPD_transp_2"/>
    <property type="match status" value="1"/>
</dbReference>
<keyword evidence="3 6" id="KW-0812">Transmembrane</keyword>
<feature type="transmembrane region" description="Helical" evidence="6">
    <location>
        <begin position="131"/>
        <end position="153"/>
    </location>
</feature>
<evidence type="ECO:0000256" key="3">
    <source>
        <dbReference type="ARBA" id="ARBA00022692"/>
    </source>
</evidence>
<dbReference type="CDD" id="cd06580">
    <property type="entry name" value="TM_PBP1_transp_TpRbsC_like"/>
    <property type="match status" value="1"/>
</dbReference>
<keyword evidence="4 6" id="KW-1133">Transmembrane helix</keyword>
<dbReference type="InterPro" id="IPR001851">
    <property type="entry name" value="ABC_transp_permease"/>
</dbReference>
<name>A0A1N6K3Y6_9BURK</name>
<evidence type="ECO:0000256" key="5">
    <source>
        <dbReference type="ARBA" id="ARBA00023136"/>
    </source>
</evidence>
<evidence type="ECO:0000256" key="4">
    <source>
        <dbReference type="ARBA" id="ARBA00022989"/>
    </source>
</evidence>
<evidence type="ECO:0000256" key="6">
    <source>
        <dbReference type="SAM" id="Phobius"/>
    </source>
</evidence>
<feature type="transmembrane region" description="Helical" evidence="6">
    <location>
        <begin position="160"/>
        <end position="178"/>
    </location>
</feature>
<dbReference type="AlphaFoldDB" id="A0A1N6K3Y6"/>
<dbReference type="PANTHER" id="PTHR47089:SF1">
    <property type="entry name" value="GUANOSINE ABC TRANSPORTER PERMEASE PROTEIN NUPP"/>
    <property type="match status" value="1"/>
</dbReference>
<organism evidence="7 8">
    <name type="scientific">Paraburkholderia phenazinium</name>
    <dbReference type="NCBI Taxonomy" id="60549"/>
    <lineage>
        <taxon>Bacteria</taxon>
        <taxon>Pseudomonadati</taxon>
        <taxon>Pseudomonadota</taxon>
        <taxon>Betaproteobacteria</taxon>
        <taxon>Burkholderiales</taxon>
        <taxon>Burkholderiaceae</taxon>
        <taxon>Paraburkholderia</taxon>
    </lineage>
</organism>
<feature type="transmembrane region" description="Helical" evidence="6">
    <location>
        <begin position="282"/>
        <end position="302"/>
    </location>
</feature>
<dbReference type="EMBL" id="FSRM01000002">
    <property type="protein sequence ID" value="SIO51289.1"/>
    <property type="molecule type" value="Genomic_DNA"/>
</dbReference>
<feature type="transmembrane region" description="Helical" evidence="6">
    <location>
        <begin position="32"/>
        <end position="52"/>
    </location>
</feature>
<keyword evidence="2" id="KW-1003">Cell membrane</keyword>
<accession>A0A1N6K3Y6</accession>
<dbReference type="OrthoDB" id="45037at2"/>
<dbReference type="RefSeq" id="WP_083611660.1">
    <property type="nucleotide sequence ID" value="NZ_FSRM01000002.1"/>
</dbReference>
<dbReference type="GO" id="GO:0005886">
    <property type="term" value="C:plasma membrane"/>
    <property type="evidence" value="ECO:0007669"/>
    <property type="project" value="UniProtKB-SubCell"/>
</dbReference>
<dbReference type="GO" id="GO:0022857">
    <property type="term" value="F:transmembrane transporter activity"/>
    <property type="evidence" value="ECO:0007669"/>
    <property type="project" value="InterPro"/>
</dbReference>
<protein>
    <submittedName>
        <fullName evidence="7">Nucleoside ABC transporter membrane protein</fullName>
    </submittedName>
</protein>
<feature type="transmembrane region" description="Helical" evidence="6">
    <location>
        <begin position="309"/>
        <end position="327"/>
    </location>
</feature>
<feature type="transmembrane region" description="Helical" evidence="6">
    <location>
        <begin position="333"/>
        <end position="355"/>
    </location>
</feature>
<keyword evidence="5 6" id="KW-0472">Membrane</keyword>
<reference evidence="7 8" key="1">
    <citation type="submission" date="2016-11" db="EMBL/GenBank/DDBJ databases">
        <authorList>
            <person name="Jaros S."/>
            <person name="Januszkiewicz K."/>
            <person name="Wedrychowicz H."/>
        </authorList>
    </citation>
    <scope>NUCLEOTIDE SEQUENCE [LARGE SCALE GENOMIC DNA]</scope>
    <source>
        <strain evidence="7 8">GAS86</strain>
    </source>
</reference>
<gene>
    <name evidence="7" type="ORF">SAMN05444168_5966</name>
</gene>
<feature type="transmembrane region" description="Helical" evidence="6">
    <location>
        <begin position="249"/>
        <end position="270"/>
    </location>
</feature>
<evidence type="ECO:0000313" key="8">
    <source>
        <dbReference type="Proteomes" id="UP000184693"/>
    </source>
</evidence>
<dbReference type="Proteomes" id="UP000184693">
    <property type="component" value="Unassembled WGS sequence"/>
</dbReference>
<feature type="transmembrane region" description="Helical" evidence="6">
    <location>
        <begin position="106"/>
        <end position="125"/>
    </location>
</feature>
<comment type="subcellular location">
    <subcellularLocation>
        <location evidence="1">Cell membrane</location>
        <topology evidence="1">Multi-pass membrane protein</topology>
    </subcellularLocation>
</comment>
<evidence type="ECO:0000313" key="7">
    <source>
        <dbReference type="EMBL" id="SIO51289.1"/>
    </source>
</evidence>
<feature type="transmembrane region" description="Helical" evidence="6">
    <location>
        <begin position="72"/>
        <end position="94"/>
    </location>
</feature>